<dbReference type="EMBL" id="JAUSTN010000005">
    <property type="protein sequence ID" value="MDQ0275016.1"/>
    <property type="molecule type" value="Genomic_DNA"/>
</dbReference>
<comment type="caution">
    <text evidence="10">The sequence shown here is derived from an EMBL/GenBank/DDBJ whole genome shotgun (WGS) entry which is preliminary data.</text>
</comment>
<protein>
    <submittedName>
        <fullName evidence="10">Cation diffusion facilitator family transporter</fullName>
    </submittedName>
</protein>
<reference evidence="10 11" key="1">
    <citation type="submission" date="2023-07" db="EMBL/GenBank/DDBJ databases">
        <title>Genomic Encyclopedia of Type Strains, Phase IV (KMG-IV): sequencing the most valuable type-strain genomes for metagenomic binning, comparative biology and taxonomic classification.</title>
        <authorList>
            <person name="Goeker M."/>
        </authorList>
    </citation>
    <scope>NUCLEOTIDE SEQUENCE [LARGE SCALE GENOMIC DNA]</scope>
    <source>
        <strain evidence="10 11">DSM 22616</strain>
    </source>
</reference>
<dbReference type="PANTHER" id="PTHR43840:SF50">
    <property type="entry name" value="MANGANESE EFFLUX SYSTEM PROTEIN MNES"/>
    <property type="match status" value="1"/>
</dbReference>
<dbReference type="InterPro" id="IPR050291">
    <property type="entry name" value="CDF_Transporter"/>
</dbReference>
<proteinExistence type="inferred from homology"/>
<evidence type="ECO:0000313" key="11">
    <source>
        <dbReference type="Proteomes" id="UP001236559"/>
    </source>
</evidence>
<feature type="transmembrane region" description="Helical" evidence="7">
    <location>
        <begin position="167"/>
        <end position="187"/>
    </location>
</feature>
<evidence type="ECO:0000256" key="2">
    <source>
        <dbReference type="ARBA" id="ARBA00008114"/>
    </source>
</evidence>
<evidence type="ECO:0000256" key="1">
    <source>
        <dbReference type="ARBA" id="ARBA00004141"/>
    </source>
</evidence>
<feature type="transmembrane region" description="Helical" evidence="7">
    <location>
        <begin position="193"/>
        <end position="211"/>
    </location>
</feature>
<feature type="domain" description="Cation efflux protein cytoplasmic" evidence="9">
    <location>
        <begin position="223"/>
        <end position="299"/>
    </location>
</feature>
<dbReference type="Pfam" id="PF01545">
    <property type="entry name" value="Cation_efflux"/>
    <property type="match status" value="1"/>
</dbReference>
<gene>
    <name evidence="10" type="ORF">J2S72_001040</name>
</gene>
<evidence type="ECO:0000256" key="6">
    <source>
        <dbReference type="ARBA" id="ARBA00023136"/>
    </source>
</evidence>
<dbReference type="Pfam" id="PF16916">
    <property type="entry name" value="ZT_dimer"/>
    <property type="match status" value="1"/>
</dbReference>
<dbReference type="PANTHER" id="PTHR43840">
    <property type="entry name" value="MITOCHONDRIAL METAL TRANSPORTER 1-RELATED"/>
    <property type="match status" value="1"/>
</dbReference>
<evidence type="ECO:0000256" key="4">
    <source>
        <dbReference type="ARBA" id="ARBA00022692"/>
    </source>
</evidence>
<dbReference type="InterPro" id="IPR002524">
    <property type="entry name" value="Cation_efflux"/>
</dbReference>
<feature type="transmembrane region" description="Helical" evidence="7">
    <location>
        <begin position="21"/>
        <end position="46"/>
    </location>
</feature>
<evidence type="ECO:0000313" key="10">
    <source>
        <dbReference type="EMBL" id="MDQ0275016.1"/>
    </source>
</evidence>
<keyword evidence="5 7" id="KW-1133">Transmembrane helix</keyword>
<dbReference type="Proteomes" id="UP001236559">
    <property type="component" value="Unassembled WGS sequence"/>
</dbReference>
<dbReference type="RefSeq" id="WP_023055995.1">
    <property type="nucleotide sequence ID" value="NZ_JAUSTN010000005.1"/>
</dbReference>
<dbReference type="Gene3D" id="3.30.70.1350">
    <property type="entry name" value="Cation efflux protein, cytoplasmic domain"/>
    <property type="match status" value="1"/>
</dbReference>
<comment type="subcellular location">
    <subcellularLocation>
        <location evidence="1">Membrane</location>
        <topology evidence="1">Multi-pass membrane protein</topology>
    </subcellularLocation>
</comment>
<feature type="domain" description="Cation efflux protein transmembrane" evidence="8">
    <location>
        <begin position="28"/>
        <end position="218"/>
    </location>
</feature>
<feature type="transmembrane region" description="Helical" evidence="7">
    <location>
        <begin position="93"/>
        <end position="114"/>
    </location>
</feature>
<organism evidence="10 11">
    <name type="scientific">Peptoniphilus koenoeneniae</name>
    <dbReference type="NCBI Taxonomy" id="507751"/>
    <lineage>
        <taxon>Bacteria</taxon>
        <taxon>Bacillati</taxon>
        <taxon>Bacillota</taxon>
        <taxon>Tissierellia</taxon>
        <taxon>Tissierellales</taxon>
        <taxon>Peptoniphilaceae</taxon>
        <taxon>Peptoniphilus</taxon>
    </lineage>
</organism>
<accession>A0ABU0AW13</accession>
<evidence type="ECO:0000259" key="8">
    <source>
        <dbReference type="Pfam" id="PF01545"/>
    </source>
</evidence>
<dbReference type="SUPFAM" id="SSF160240">
    <property type="entry name" value="Cation efflux protein cytoplasmic domain-like"/>
    <property type="match status" value="1"/>
</dbReference>
<evidence type="ECO:0000259" key="9">
    <source>
        <dbReference type="Pfam" id="PF16916"/>
    </source>
</evidence>
<evidence type="ECO:0000256" key="5">
    <source>
        <dbReference type="ARBA" id="ARBA00022989"/>
    </source>
</evidence>
<keyword evidence="3" id="KW-0813">Transport</keyword>
<dbReference type="InterPro" id="IPR027470">
    <property type="entry name" value="Cation_efflux_CTD"/>
</dbReference>
<keyword evidence="11" id="KW-1185">Reference proteome</keyword>
<dbReference type="InterPro" id="IPR027469">
    <property type="entry name" value="Cation_efflux_TMD_sf"/>
</dbReference>
<comment type="similarity">
    <text evidence="2">Belongs to the cation diffusion facilitator (CDF) transporter (TC 2.A.4) family.</text>
</comment>
<dbReference type="SUPFAM" id="SSF161111">
    <property type="entry name" value="Cation efflux protein transmembrane domain-like"/>
    <property type="match status" value="1"/>
</dbReference>
<keyword evidence="4 7" id="KW-0812">Transmembrane</keyword>
<sequence>MVNLILKLGKFGGPYEDRAKISTYTGFFGIITNVILSIIKVTIGLVSGSISVLADGVNNIFDVFSAVVTIIGVKLSRKPADKEHPYGHGRIEYLSALIICIFVLIVGIQFLFASYKKIVNGSKDEYSFISLILMNLSILIKVYIVVVYKTIGEKIDSSPLKATATDAIGDVLVTSIVLINIFTNKIFKIHIDGIIGIIVSIFIIFSAFSLLKDTVSNIIGEAPSDDIIKEIKDSINSYEDVKGCHDVRVVSFGPEDKFAIVDVEFDHNMSIYDVHSIVDNMEHQLKNQLKLNFIIHPEPAGMKAKKYKDAEREIEKIMETTRAFVGFHDLIIRDGVINFDAVVDGNIIKSYGDRDKIDKEIENKLKEKFKDYTFNIEIKMRY</sequence>
<evidence type="ECO:0000256" key="3">
    <source>
        <dbReference type="ARBA" id="ARBA00022448"/>
    </source>
</evidence>
<name>A0ABU0AW13_9FIRM</name>
<feature type="transmembrane region" description="Helical" evidence="7">
    <location>
        <begin position="126"/>
        <end position="146"/>
    </location>
</feature>
<dbReference type="InterPro" id="IPR058533">
    <property type="entry name" value="Cation_efflux_TM"/>
</dbReference>
<dbReference type="NCBIfam" id="TIGR01297">
    <property type="entry name" value="CDF"/>
    <property type="match status" value="1"/>
</dbReference>
<dbReference type="InterPro" id="IPR036837">
    <property type="entry name" value="Cation_efflux_CTD_sf"/>
</dbReference>
<keyword evidence="6 7" id="KW-0472">Membrane</keyword>
<dbReference type="Gene3D" id="1.20.1510.10">
    <property type="entry name" value="Cation efflux protein transmembrane domain"/>
    <property type="match status" value="1"/>
</dbReference>
<evidence type="ECO:0000256" key="7">
    <source>
        <dbReference type="SAM" id="Phobius"/>
    </source>
</evidence>